<protein>
    <recommendedName>
        <fullName evidence="2">Helicase-associated domain-containing protein</fullName>
    </recommendedName>
</protein>
<dbReference type="Pfam" id="PF03457">
    <property type="entry name" value="HA"/>
    <property type="match status" value="1"/>
</dbReference>
<dbReference type="InterPro" id="IPR005114">
    <property type="entry name" value="Helicase_assoc"/>
</dbReference>
<dbReference type="PANTHER" id="PTHR33418:SF1">
    <property type="entry name" value="HELICASE-ASSOCIATED DOMAIN-CONTAINING PROTEIN"/>
    <property type="match status" value="1"/>
</dbReference>
<accession>A0A7S2XJ15</accession>
<evidence type="ECO:0000313" key="3">
    <source>
        <dbReference type="EMBL" id="CAD9808908.1"/>
    </source>
</evidence>
<dbReference type="EMBL" id="HBHQ01001142">
    <property type="protein sequence ID" value="CAD9808908.1"/>
    <property type="molecule type" value="Transcribed_RNA"/>
</dbReference>
<dbReference type="Gene3D" id="6.10.140.530">
    <property type="match status" value="1"/>
</dbReference>
<proteinExistence type="predicted"/>
<reference evidence="3" key="1">
    <citation type="submission" date="2021-01" db="EMBL/GenBank/DDBJ databases">
        <authorList>
            <person name="Corre E."/>
            <person name="Pelletier E."/>
            <person name="Niang G."/>
            <person name="Scheremetjew M."/>
            <person name="Finn R."/>
            <person name="Kale V."/>
            <person name="Holt S."/>
            <person name="Cochrane G."/>
            <person name="Meng A."/>
            <person name="Brown T."/>
            <person name="Cohen L."/>
        </authorList>
    </citation>
    <scope>NUCLEOTIDE SEQUENCE</scope>
    <source>
        <strain evidence="3">CCMP2084</strain>
    </source>
</reference>
<sequence>MQQLLAFKAKTGHCNVPHNAMDCPQGLPNFVQEQRKYYNFFKRGKKCSLTQERIDRLNVLGFQWSLRGSQTTRSPRKKRPKNASNNQDREVESEDDSHEESEIDDDDDDDDEEEEETSSF</sequence>
<feature type="domain" description="Helicase-associated" evidence="2">
    <location>
        <begin position="1"/>
        <end position="62"/>
    </location>
</feature>
<feature type="compositionally biased region" description="Acidic residues" evidence="1">
    <location>
        <begin position="91"/>
        <end position="120"/>
    </location>
</feature>
<organism evidence="3">
    <name type="scientific">Attheya septentrionalis</name>
    <dbReference type="NCBI Taxonomy" id="420275"/>
    <lineage>
        <taxon>Eukaryota</taxon>
        <taxon>Sar</taxon>
        <taxon>Stramenopiles</taxon>
        <taxon>Ochrophyta</taxon>
        <taxon>Bacillariophyta</taxon>
        <taxon>Coscinodiscophyceae</taxon>
        <taxon>Chaetocerotophycidae</taxon>
        <taxon>Chaetocerotales</taxon>
        <taxon>Attheyaceae</taxon>
        <taxon>Attheya</taxon>
    </lineage>
</organism>
<gene>
    <name evidence="3" type="ORF">ASEP1449_LOCUS730</name>
</gene>
<feature type="region of interest" description="Disordered" evidence="1">
    <location>
        <begin position="65"/>
        <end position="120"/>
    </location>
</feature>
<dbReference type="PANTHER" id="PTHR33418">
    <property type="entry name" value="HELICASE-ASSOCIATED"/>
    <property type="match status" value="1"/>
</dbReference>
<evidence type="ECO:0000256" key="1">
    <source>
        <dbReference type="SAM" id="MobiDB-lite"/>
    </source>
</evidence>
<dbReference type="AlphaFoldDB" id="A0A7S2XJ15"/>
<name>A0A7S2XJ15_9STRA</name>
<evidence type="ECO:0000259" key="2">
    <source>
        <dbReference type="Pfam" id="PF03457"/>
    </source>
</evidence>